<keyword evidence="4 6" id="KW-1133">Transmembrane helix</keyword>
<feature type="transmembrane region" description="Helical" evidence="6">
    <location>
        <begin position="56"/>
        <end position="77"/>
    </location>
</feature>
<feature type="transmembrane region" description="Helical" evidence="6">
    <location>
        <begin position="12"/>
        <end position="36"/>
    </location>
</feature>
<evidence type="ECO:0000313" key="7">
    <source>
        <dbReference type="EMBL" id="PWR71568.1"/>
    </source>
</evidence>
<evidence type="ECO:0000256" key="4">
    <source>
        <dbReference type="ARBA" id="ARBA00022989"/>
    </source>
</evidence>
<evidence type="ECO:0000256" key="5">
    <source>
        <dbReference type="ARBA" id="ARBA00023136"/>
    </source>
</evidence>
<dbReference type="Proteomes" id="UP000245657">
    <property type="component" value="Unassembled WGS sequence"/>
</dbReference>
<proteinExistence type="predicted"/>
<dbReference type="EMBL" id="QGMY01000008">
    <property type="protein sequence ID" value="PWR71568.1"/>
    <property type="molecule type" value="Genomic_DNA"/>
</dbReference>
<accession>A0A2V2N4W9</accession>
<protein>
    <recommendedName>
        <fullName evidence="9">Phosphate-starvation-inducible E-like protein</fullName>
    </recommendedName>
</protein>
<keyword evidence="3 6" id="KW-0812">Transmembrane</keyword>
<feature type="transmembrane region" description="Helical" evidence="6">
    <location>
        <begin position="84"/>
        <end position="100"/>
    </location>
</feature>
<evidence type="ECO:0000256" key="2">
    <source>
        <dbReference type="ARBA" id="ARBA00022475"/>
    </source>
</evidence>
<dbReference type="AlphaFoldDB" id="A0A2V2N4W9"/>
<keyword evidence="8" id="KW-1185">Reference proteome</keyword>
<keyword evidence="2" id="KW-1003">Cell membrane</keyword>
<evidence type="ECO:0000256" key="1">
    <source>
        <dbReference type="ARBA" id="ARBA00004651"/>
    </source>
</evidence>
<dbReference type="RefSeq" id="WP_109969186.1">
    <property type="nucleotide sequence ID" value="NZ_CP176093.1"/>
</dbReference>
<evidence type="ECO:0008006" key="9">
    <source>
        <dbReference type="Google" id="ProtNLM"/>
    </source>
</evidence>
<organism evidence="7 8">
    <name type="scientific">Methanospirillum lacunae</name>
    <dbReference type="NCBI Taxonomy" id="668570"/>
    <lineage>
        <taxon>Archaea</taxon>
        <taxon>Methanobacteriati</taxon>
        <taxon>Methanobacteriota</taxon>
        <taxon>Stenosarchaea group</taxon>
        <taxon>Methanomicrobia</taxon>
        <taxon>Methanomicrobiales</taxon>
        <taxon>Methanospirillaceae</taxon>
        <taxon>Methanospirillum</taxon>
    </lineage>
</organism>
<evidence type="ECO:0000313" key="8">
    <source>
        <dbReference type="Proteomes" id="UP000245657"/>
    </source>
</evidence>
<dbReference type="GO" id="GO:0005886">
    <property type="term" value="C:plasma membrane"/>
    <property type="evidence" value="ECO:0007669"/>
    <property type="project" value="UniProtKB-SubCell"/>
</dbReference>
<dbReference type="InterPro" id="IPR020948">
    <property type="entry name" value="P_starv_induced_PsiE-like"/>
</dbReference>
<dbReference type="GeneID" id="97550274"/>
<name>A0A2V2N4W9_9EURY</name>
<keyword evidence="5 6" id="KW-0472">Membrane</keyword>
<dbReference type="Pfam" id="PF06146">
    <property type="entry name" value="PsiE"/>
    <property type="match status" value="1"/>
</dbReference>
<feature type="transmembrane region" description="Helical" evidence="6">
    <location>
        <begin position="112"/>
        <end position="129"/>
    </location>
</feature>
<comment type="subcellular location">
    <subcellularLocation>
        <location evidence="1">Cell membrane</location>
        <topology evidence="1">Multi-pass membrane protein</topology>
    </subcellularLocation>
</comment>
<gene>
    <name evidence="7" type="ORF">DK846_11990</name>
</gene>
<evidence type="ECO:0000256" key="3">
    <source>
        <dbReference type="ARBA" id="ARBA00022692"/>
    </source>
</evidence>
<reference evidence="7 8" key="1">
    <citation type="submission" date="2018-05" db="EMBL/GenBank/DDBJ databases">
        <title>Draft genome of Methanospirillum lacunae Ki8-1.</title>
        <authorList>
            <person name="Dueholm M.S."/>
            <person name="Nielsen P.H."/>
            <person name="Bakmann L.F."/>
            <person name="Otzen D.E."/>
        </authorList>
    </citation>
    <scope>NUCLEOTIDE SEQUENCE [LARGE SCALE GENOMIC DNA]</scope>
    <source>
        <strain evidence="7 8">Ki8-1</strain>
    </source>
</reference>
<comment type="caution">
    <text evidence="7">The sequence shown here is derived from an EMBL/GenBank/DDBJ whole genome shotgun (WGS) entry which is preliminary data.</text>
</comment>
<sequence>MIKLITGFEKTLYGILLFLLGIVLIASVMDLAYIIFTYIFDQQVFPLLENKEVLSIFSLFLLVLIGIEFFETILAYLRENVIHVEVIIMVAVIAVARKVIVLDTSEATNSHLIGLSLLMLSLGAAYYLVKRSNGLYPLKKG</sequence>
<evidence type="ECO:0000256" key="6">
    <source>
        <dbReference type="SAM" id="Phobius"/>
    </source>
</evidence>